<keyword evidence="2" id="KW-1185">Reference proteome</keyword>
<sequence>MLLVAELKFLIAVQRRYRQQCVVNAPKCHTILKWYNLLFETDSVLRKMQCLQLELKMLGKHFSAAQKN</sequence>
<dbReference type="AlphaFoldDB" id="A0AAD7ZAV4"/>
<reference evidence="1" key="2">
    <citation type="submission" date="2023-05" db="EMBL/GenBank/DDBJ databases">
        <authorList>
            <person name="Fouks B."/>
        </authorList>
    </citation>
    <scope>NUCLEOTIDE SEQUENCE</scope>
    <source>
        <strain evidence="1">Stay&amp;Tobe</strain>
        <tissue evidence="1">Testes</tissue>
    </source>
</reference>
<evidence type="ECO:0000313" key="2">
    <source>
        <dbReference type="Proteomes" id="UP001233999"/>
    </source>
</evidence>
<name>A0AAD7ZAV4_DIPPU</name>
<reference evidence="1" key="1">
    <citation type="journal article" date="2023" name="IScience">
        <title>Live-bearing cockroach genome reveals convergent evolutionary mechanisms linked to viviparity in insects and beyond.</title>
        <authorList>
            <person name="Fouks B."/>
            <person name="Harrison M.C."/>
            <person name="Mikhailova A.A."/>
            <person name="Marchal E."/>
            <person name="English S."/>
            <person name="Carruthers M."/>
            <person name="Jennings E.C."/>
            <person name="Chiamaka E.L."/>
            <person name="Frigard R.A."/>
            <person name="Pippel M."/>
            <person name="Attardo G.M."/>
            <person name="Benoit J.B."/>
            <person name="Bornberg-Bauer E."/>
            <person name="Tobe S.S."/>
        </authorList>
    </citation>
    <scope>NUCLEOTIDE SEQUENCE</scope>
    <source>
        <strain evidence="1">Stay&amp;Tobe</strain>
    </source>
</reference>
<evidence type="ECO:0000313" key="1">
    <source>
        <dbReference type="EMBL" id="KAJ9577116.1"/>
    </source>
</evidence>
<dbReference type="Proteomes" id="UP001233999">
    <property type="component" value="Unassembled WGS sequence"/>
</dbReference>
<gene>
    <name evidence="1" type="ORF">L9F63_006324</name>
</gene>
<accession>A0AAD7ZAV4</accession>
<proteinExistence type="predicted"/>
<protein>
    <submittedName>
        <fullName evidence="1">Uncharacterized protein</fullName>
    </submittedName>
</protein>
<dbReference type="EMBL" id="JASPKZ010009375">
    <property type="protein sequence ID" value="KAJ9577116.1"/>
    <property type="molecule type" value="Genomic_DNA"/>
</dbReference>
<comment type="caution">
    <text evidence="1">The sequence shown here is derived from an EMBL/GenBank/DDBJ whole genome shotgun (WGS) entry which is preliminary data.</text>
</comment>
<organism evidence="1 2">
    <name type="scientific">Diploptera punctata</name>
    <name type="common">Pacific beetle cockroach</name>
    <dbReference type="NCBI Taxonomy" id="6984"/>
    <lineage>
        <taxon>Eukaryota</taxon>
        <taxon>Metazoa</taxon>
        <taxon>Ecdysozoa</taxon>
        <taxon>Arthropoda</taxon>
        <taxon>Hexapoda</taxon>
        <taxon>Insecta</taxon>
        <taxon>Pterygota</taxon>
        <taxon>Neoptera</taxon>
        <taxon>Polyneoptera</taxon>
        <taxon>Dictyoptera</taxon>
        <taxon>Blattodea</taxon>
        <taxon>Blaberoidea</taxon>
        <taxon>Blaberidae</taxon>
        <taxon>Diplopterinae</taxon>
        <taxon>Diploptera</taxon>
    </lineage>
</organism>